<evidence type="ECO:0000256" key="1">
    <source>
        <dbReference type="SAM" id="MobiDB-lite"/>
    </source>
</evidence>
<feature type="compositionally biased region" description="Basic and acidic residues" evidence="1">
    <location>
        <begin position="204"/>
        <end position="215"/>
    </location>
</feature>
<feature type="compositionally biased region" description="Low complexity" evidence="1">
    <location>
        <begin position="285"/>
        <end position="296"/>
    </location>
</feature>
<feature type="region of interest" description="Disordered" evidence="1">
    <location>
        <begin position="650"/>
        <end position="718"/>
    </location>
</feature>
<name>A0ABQ8PHK1_9FUNG</name>
<feature type="compositionally biased region" description="Polar residues" evidence="1">
    <location>
        <begin position="259"/>
        <end position="270"/>
    </location>
</feature>
<proteinExistence type="predicted"/>
<feature type="compositionally biased region" description="Low complexity" evidence="1">
    <location>
        <begin position="589"/>
        <end position="600"/>
    </location>
</feature>
<evidence type="ECO:0000313" key="3">
    <source>
        <dbReference type="Proteomes" id="UP001151295"/>
    </source>
</evidence>
<feature type="compositionally biased region" description="Basic and acidic residues" evidence="1">
    <location>
        <begin position="1625"/>
        <end position="1644"/>
    </location>
</feature>
<reference evidence="2" key="1">
    <citation type="submission" date="2022-07" db="EMBL/GenBank/DDBJ databases">
        <title>Phylogenomic reconstructions and comparative analyses of Kickxellomycotina fungi.</title>
        <authorList>
            <person name="Reynolds N.K."/>
            <person name="Stajich J.E."/>
            <person name="Barry K."/>
            <person name="Grigoriev I.V."/>
            <person name="Crous P."/>
            <person name="Smith M.E."/>
        </authorList>
    </citation>
    <scope>NUCLEOTIDE SEQUENCE</scope>
    <source>
        <strain evidence="2">BCRC 34882</strain>
    </source>
</reference>
<feature type="region of interest" description="Disordered" evidence="1">
    <location>
        <begin position="182"/>
        <end position="303"/>
    </location>
</feature>
<dbReference type="Proteomes" id="UP001151295">
    <property type="component" value="Unassembled WGS sequence"/>
</dbReference>
<feature type="compositionally biased region" description="Basic and acidic residues" evidence="1">
    <location>
        <begin position="652"/>
        <end position="676"/>
    </location>
</feature>
<protein>
    <submittedName>
        <fullName evidence="2">Uncharacterized protein</fullName>
    </submittedName>
</protein>
<keyword evidence="3" id="KW-1185">Reference proteome</keyword>
<feature type="region of interest" description="Disordered" evidence="1">
    <location>
        <begin position="589"/>
        <end position="611"/>
    </location>
</feature>
<sequence length="1985" mass="221420">MFADFLRSTGGHYYPLRKRSEKNLHPYTKLVWTDPNELCSARNACRDMSVLEELQSETAGPIMQSQEYIGANFDELEDEDYIPGSPEAAYEESQAITATTNIDMDIELENLQLRSPQTRNGITYKHLASRRRQRLHGPPHKRFRKEHRGDNLTGEQFEQYSNLPSVSSLLRYRDSNRAIGSSHSIQNIDPYDVPLSNNWGSPARSDRMVGNRKQENQPAKHCSNMLSSPVDGPPLIRTISTDSLVISDKEGSDEPDQSILASHSTCQKTLSRGRLEDDSSRLPGSSSAESTSPPTAKTRRLGKLSKHKIRDILPFSFMHDFARDKTGEIEEVGKWRQRPGKLKYRRCVLTSSPSNTESDFGSDDNINSFIPVEDPSAARIHSTESEQPEMVHISDMLSNQRPMSVTNHLNMDGGTHSAAAHSYRFHFNFMDIYEWQYPPLAPAESIGIAPDFLKIVARECRRRGVQTRTLPDDPFKKNIVIAPRSAAELKDGDDTSQSVLLSWRLGIIDIRRVYFCDDDLEESDGLEAEDICNDSGGDRMHVDEWASDAYQTRVLATDAQLSPILVSDDEAIEDNRTYDTLNSTRCYRRSSSINNNSKGRSSSRRKSQQNNRYFNIKKAQREAHSRNPLHSTRPMVQRLGSVMGEFAAFDSDSDKDIPASDLDRPRLPPRGLEQHVSRMSSSKTRQGEFISRFHRQQKPRHSLPSRRHRYHPDFGGSSVSVRQANQKVRHANTEETIFIFDDDQNRGSDRTYKDKLKLRQTKLLPNRTPVTAMASHAGQSSVDNLAERIGRQQTNVHSLGRNANKTAAQVRKWTSIKKWPSRNALQRKAVPTRIKLTHAPEPRIRPTATKVGNRVGLGVYLGNNNDQYESDSSITSRVSFGFNGSTHTLQYLPSGTQFRYEIWITQGGLRQVLKMIYSSLPLSNSSSTTVLARANSTGGDQCGGNDCADNQMAFYSYGGILRIDIAATPAEFIQAYSTLLILWNEIISTGYIDDQDKSPAHLESDIFRWIEFSQQYISVGPWSKPALLSLLCAGLAECIHDSILKLDQMVAKDGYDKALAATVGLSFAIVLLQLALAVAGIHSEQGAAGPRAVGEDDEILSEWTPERFGPKIDECLLVIVKLLSVGAPKSDPFHLGQVEQIWVALLHIFSSGFSNVADKRDHKSGELGEMLVNARYHGVSISSSSLPPEAIVQYSGIWSAVLQICRRESSTEHQHANNLWSAFSFLLPLSQISDEGVAAPRAAPPYHLPLLLLAETAVEKQLSGYLKSNGSQNLRPSDEMSIRQSYFRIHSAVVDLGIRVNPSSPIYIMLYKNLENNKFCSLSIEPLPSLPRFFTRYCGSIKHESSPSDTCTVLWLKALDASLGEWILRLASFPPASKQYRNLLRSVRSAVSKMLPTRILTFDASGSRAQLSTLANYYSVFLFFLHAIPSNVVRSVRLFTQFQSLFKFKESTSSVARRVYFEAWSAAVMIVARHFRQAIEDNGKGGQVIEQLLTKGATSTDIKDYYEAIVMAARCWSESVSVIMDERLASEQASRDNNSSTTWSLADVAFMYLHRVLTSDALANHAPTTLVLILSVLEQPVVLNITTSNTSEDKSLSAIQADLLNRLLEIVQIWQAMVLGETKDKQSSSSVHHADSSISSKEHTGNGGEKTAGYSEDSQPGFSMFNSSDLFDMAAEVEEAERQASFAAANTGILQVVHEKYIPALRMRIISLFSSLSASSKVMQMMLVPSQAQTRSLTTAICILAHMVSACVDAGMRTWESFFEEYGRESLHLVPDRRGRRLVLILFALATVSVLRSKGQSANRLDVAIKDIWFACACDLQLLPYVHKLATALWWADSSYQGSSDCPLAVFANIPVDRRMVNARGVVDDLLSVRGQLASSDEPNNTMNTKEFEDRAVLAISLIDCVLQGIRHSVSQMSVPLHTQQTLASWINRMLSTLKAVHNESEHALYGIADIRSVMNAMAERVFLLIRGSCGKLVESMNISL</sequence>
<feature type="region of interest" description="Disordered" evidence="1">
    <location>
        <begin position="128"/>
        <end position="159"/>
    </location>
</feature>
<feature type="compositionally biased region" description="Basic residues" evidence="1">
    <location>
        <begin position="128"/>
        <end position="146"/>
    </location>
</feature>
<gene>
    <name evidence="2" type="ORF">EDC05_004720</name>
</gene>
<organism evidence="2 3">
    <name type="scientific">Coemansia umbellata</name>
    <dbReference type="NCBI Taxonomy" id="1424467"/>
    <lineage>
        <taxon>Eukaryota</taxon>
        <taxon>Fungi</taxon>
        <taxon>Fungi incertae sedis</taxon>
        <taxon>Zoopagomycota</taxon>
        <taxon>Kickxellomycotina</taxon>
        <taxon>Kickxellomycetes</taxon>
        <taxon>Kickxellales</taxon>
        <taxon>Kickxellaceae</taxon>
        <taxon>Coemansia</taxon>
    </lineage>
</organism>
<feature type="compositionally biased region" description="Basic residues" evidence="1">
    <location>
        <begin position="692"/>
        <end position="710"/>
    </location>
</feature>
<dbReference type="EMBL" id="JANBQD010000070">
    <property type="protein sequence ID" value="KAJ1989391.1"/>
    <property type="molecule type" value="Genomic_DNA"/>
</dbReference>
<comment type="caution">
    <text evidence="2">The sequence shown here is derived from an EMBL/GenBank/DDBJ whole genome shotgun (WGS) entry which is preliminary data.</text>
</comment>
<accession>A0ABQ8PHK1</accession>
<evidence type="ECO:0000313" key="2">
    <source>
        <dbReference type="EMBL" id="KAJ1989391.1"/>
    </source>
</evidence>
<feature type="region of interest" description="Disordered" evidence="1">
    <location>
        <begin position="1625"/>
        <end position="1660"/>
    </location>
</feature>